<evidence type="ECO:0000313" key="2">
    <source>
        <dbReference type="Proteomes" id="UP000318943"/>
    </source>
</evidence>
<name>A0ABY3ESS7_9BURK</name>
<dbReference type="EMBL" id="VCIZ01000002">
    <property type="protein sequence ID" value="TSP13955.1"/>
    <property type="molecule type" value="Genomic_DNA"/>
</dbReference>
<dbReference type="Proteomes" id="UP000318943">
    <property type="component" value="Unassembled WGS sequence"/>
</dbReference>
<proteinExistence type="predicted"/>
<dbReference type="RefSeq" id="WP_144196648.1">
    <property type="nucleotide sequence ID" value="NZ_VCIZ01000002.1"/>
</dbReference>
<evidence type="ECO:0000313" key="1">
    <source>
        <dbReference type="EMBL" id="TSP13955.1"/>
    </source>
</evidence>
<gene>
    <name evidence="1" type="ORF">FGG12_05645</name>
</gene>
<accession>A0ABY3ESS7</accession>
<sequence length="78" mass="8801">MPVRRFWLFARNIDRITAMQDMRSLKTVSAAATNEAFEGHMESLVKEVGNVAVKDIDAVADFGELDREGLDELRMMAL</sequence>
<keyword evidence="2" id="KW-1185">Reference proteome</keyword>
<organism evidence="1 2">
    <name type="scientific">Cupriavidus campinensis</name>
    <dbReference type="NCBI Taxonomy" id="151783"/>
    <lineage>
        <taxon>Bacteria</taxon>
        <taxon>Pseudomonadati</taxon>
        <taxon>Pseudomonadota</taxon>
        <taxon>Betaproteobacteria</taxon>
        <taxon>Burkholderiales</taxon>
        <taxon>Burkholderiaceae</taxon>
        <taxon>Cupriavidus</taxon>
    </lineage>
</organism>
<protein>
    <submittedName>
        <fullName evidence="1">Uncharacterized protein</fullName>
    </submittedName>
</protein>
<comment type="caution">
    <text evidence="1">The sequence shown here is derived from an EMBL/GenBank/DDBJ whole genome shotgun (WGS) entry which is preliminary data.</text>
</comment>
<reference evidence="1 2" key="1">
    <citation type="submission" date="2019-05" db="EMBL/GenBank/DDBJ databases">
        <title>Whole genome sequence analysis of Cupriavidus campinensis S14E4C strain.</title>
        <authorList>
            <person name="Abbaszade G."/>
            <person name="Szabo A."/>
            <person name="Toumi M."/>
            <person name="Toth E."/>
        </authorList>
    </citation>
    <scope>NUCLEOTIDE SEQUENCE [LARGE SCALE GENOMIC DNA]</scope>
    <source>
        <strain evidence="1 2">S14E4C</strain>
    </source>
</reference>